<dbReference type="GO" id="GO:0015179">
    <property type="term" value="F:L-amino acid transmembrane transporter activity"/>
    <property type="evidence" value="ECO:0007669"/>
    <property type="project" value="TreeGrafter"/>
</dbReference>
<keyword evidence="7" id="KW-1185">Reference proteome</keyword>
<dbReference type="AlphaFoldDB" id="A0A8B7YZQ9"/>
<sequence>MARCLNILMDFANLFKAFIGVNYLSIAFAISQSGIGLGIIGLLLIALATVHCCHLLIKCKREVIQNIVQANFPCENQPNSDEAHMRGILCSLLEKRLSYGDVASLVLGKFGTILVNFALLVTQFGFCVNYFIFLGNTFEKMFPHYLPYVAVVGSNSSTRAPAYEVFYQELQIRDDIVHVSNSSTASYILPVSLVSKSPGYSILVLIPLPLFILFSYLRSVRHLGPVSVIANIAIFIGYCSMLSYILTDFSVDDSISWFRFSTFPIFFGQVTSSYEGIGTIIPIESSMEGNHTLFAPLLYLTIAVFTFVLGSMGFLGYLCLGTSTAQVLIWNLAPGSILELLVSLVVCIGVLFTFPLQCFPIIEICEGLIFTQGTCKSCSPKVVNINSDSNEDTTEVMPPDSRQNEDELQQLLQHPQVTPILKMLPTATHIPQSVSAWKRNLLRASIVVAQLGCAFALKDEFAYISALTGAIGSTLLGFVIPALLHIILKRRNLGTSVIMKDILLILFGIVGGISGVYASMLSIIQHFG</sequence>
<feature type="transmembrane region" description="Helical" evidence="5">
    <location>
        <begin position="329"/>
        <end position="354"/>
    </location>
</feature>
<evidence type="ECO:0000256" key="3">
    <source>
        <dbReference type="ARBA" id="ARBA00022989"/>
    </source>
</evidence>
<feature type="transmembrane region" description="Helical" evidence="5">
    <location>
        <begin position="502"/>
        <end position="524"/>
    </location>
</feature>
<comment type="subcellular location">
    <subcellularLocation>
        <location evidence="1">Membrane</location>
        <topology evidence="1">Multi-pass membrane protein</topology>
    </subcellularLocation>
</comment>
<dbReference type="PANTHER" id="PTHR22950">
    <property type="entry name" value="AMINO ACID TRANSPORTER"/>
    <property type="match status" value="1"/>
</dbReference>
<evidence type="ECO:0000313" key="8">
    <source>
        <dbReference type="RefSeq" id="XP_022096680.1"/>
    </source>
</evidence>
<gene>
    <name evidence="8 9" type="primary">LOC110982524</name>
</gene>
<protein>
    <submittedName>
        <fullName evidence="8 9">Proton-coupled amino acid transporter 1-like</fullName>
    </submittedName>
</protein>
<dbReference type="GO" id="GO:0005774">
    <property type="term" value="C:vacuolar membrane"/>
    <property type="evidence" value="ECO:0007669"/>
    <property type="project" value="TreeGrafter"/>
</dbReference>
<feature type="transmembrane region" description="Helical" evidence="5">
    <location>
        <begin position="113"/>
        <end position="133"/>
    </location>
</feature>
<dbReference type="GeneID" id="110982524"/>
<dbReference type="RefSeq" id="XP_022096680.1">
    <property type="nucleotide sequence ID" value="XM_022240988.1"/>
</dbReference>
<feature type="transmembrane region" description="Helical" evidence="5">
    <location>
        <begin position="199"/>
        <end position="216"/>
    </location>
</feature>
<accession>A0A8B7YZQ9</accession>
<keyword evidence="4 5" id="KW-0472">Membrane</keyword>
<evidence type="ECO:0000256" key="4">
    <source>
        <dbReference type="ARBA" id="ARBA00023136"/>
    </source>
</evidence>
<evidence type="ECO:0000256" key="5">
    <source>
        <dbReference type="SAM" id="Phobius"/>
    </source>
</evidence>
<name>A0A8B7YZQ9_ACAPL</name>
<feature type="transmembrane region" description="Helical" evidence="5">
    <location>
        <begin position="12"/>
        <end position="30"/>
    </location>
</feature>
<dbReference type="RefSeq" id="XP_022096681.1">
    <property type="nucleotide sequence ID" value="XM_022240989.1"/>
</dbReference>
<proteinExistence type="predicted"/>
<dbReference type="Pfam" id="PF01490">
    <property type="entry name" value="Aa_trans"/>
    <property type="match status" value="3"/>
</dbReference>
<feature type="domain" description="Amino acid transporter transmembrane" evidence="6">
    <location>
        <begin position="8"/>
        <end position="64"/>
    </location>
</feature>
<evidence type="ECO:0000313" key="7">
    <source>
        <dbReference type="Proteomes" id="UP000694845"/>
    </source>
</evidence>
<feature type="domain" description="Amino acid transporter transmembrane" evidence="6">
    <location>
        <begin position="95"/>
        <end position="145"/>
    </location>
</feature>
<evidence type="ECO:0000256" key="2">
    <source>
        <dbReference type="ARBA" id="ARBA00022692"/>
    </source>
</evidence>
<organism evidence="7 9">
    <name type="scientific">Acanthaster planci</name>
    <name type="common">Crown-of-thorns starfish</name>
    <dbReference type="NCBI Taxonomy" id="133434"/>
    <lineage>
        <taxon>Eukaryota</taxon>
        <taxon>Metazoa</taxon>
        <taxon>Echinodermata</taxon>
        <taxon>Eleutherozoa</taxon>
        <taxon>Asterozoa</taxon>
        <taxon>Asteroidea</taxon>
        <taxon>Valvatacea</taxon>
        <taxon>Valvatida</taxon>
        <taxon>Acanthasteridae</taxon>
        <taxon>Acanthaster</taxon>
    </lineage>
</organism>
<feature type="transmembrane region" description="Helical" evidence="5">
    <location>
        <begin position="36"/>
        <end position="57"/>
    </location>
</feature>
<reference evidence="8 9" key="1">
    <citation type="submission" date="2025-04" db="UniProtKB">
        <authorList>
            <consortium name="RefSeq"/>
        </authorList>
    </citation>
    <scope>IDENTIFICATION</scope>
</reference>
<feature type="transmembrane region" description="Helical" evidence="5">
    <location>
        <begin position="293"/>
        <end position="317"/>
    </location>
</feature>
<dbReference type="InterPro" id="IPR013057">
    <property type="entry name" value="AA_transpt_TM"/>
</dbReference>
<keyword evidence="3 5" id="KW-1133">Transmembrane helix</keyword>
<keyword evidence="2 5" id="KW-0812">Transmembrane</keyword>
<feature type="domain" description="Amino acid transporter transmembrane" evidence="6">
    <location>
        <begin position="202"/>
        <end position="520"/>
    </location>
</feature>
<dbReference type="OrthoDB" id="1684102at2759"/>
<evidence type="ECO:0000259" key="6">
    <source>
        <dbReference type="Pfam" id="PF01490"/>
    </source>
</evidence>
<evidence type="ECO:0000313" key="9">
    <source>
        <dbReference type="RefSeq" id="XP_022096681.1"/>
    </source>
</evidence>
<feature type="transmembrane region" description="Helical" evidence="5">
    <location>
        <begin position="228"/>
        <end position="246"/>
    </location>
</feature>
<dbReference type="KEGG" id="aplc:110982524"/>
<evidence type="ECO:0000256" key="1">
    <source>
        <dbReference type="ARBA" id="ARBA00004141"/>
    </source>
</evidence>
<dbReference type="OMA" id="ASLTDHC"/>
<feature type="transmembrane region" description="Helical" evidence="5">
    <location>
        <begin position="463"/>
        <end position="488"/>
    </location>
</feature>
<dbReference type="Proteomes" id="UP000694845">
    <property type="component" value="Unplaced"/>
</dbReference>
<dbReference type="PANTHER" id="PTHR22950:SF700">
    <property type="entry name" value="AMINO ACID TRANSPORTER TRANSMEMBRANE DOMAIN-CONTAINING PROTEIN"/>
    <property type="match status" value="1"/>
</dbReference>